<evidence type="ECO:0000313" key="2">
    <source>
        <dbReference type="Proteomes" id="UP000183832"/>
    </source>
</evidence>
<dbReference type="AlphaFoldDB" id="A0A1J1J8E8"/>
<keyword evidence="2" id="KW-1185">Reference proteome</keyword>
<protein>
    <submittedName>
        <fullName evidence="1">CLUMA_CG021589, isoform A</fullName>
    </submittedName>
</protein>
<accession>A0A1J1J8E8</accession>
<evidence type="ECO:0000313" key="1">
    <source>
        <dbReference type="EMBL" id="CRL08656.1"/>
    </source>
</evidence>
<sequence length="117" mass="13445">MGTIIMRYVFTWLCKWLLKRGTQFNALKVAHKPFIAISLDEHERKFSAIKKTNKASVSSDLQQLVYLKSCGSDHLMVLTFSSRVTFLVDHSTTQDFFMLQNAVKAIDLELTFNINIV</sequence>
<gene>
    <name evidence="1" type="ORF">CLUMA_CG021589</name>
</gene>
<name>A0A1J1J8E8_9DIPT</name>
<dbReference type="EMBL" id="CVRI01000075">
    <property type="protein sequence ID" value="CRL08656.1"/>
    <property type="molecule type" value="Genomic_DNA"/>
</dbReference>
<organism evidence="1 2">
    <name type="scientific">Clunio marinus</name>
    <dbReference type="NCBI Taxonomy" id="568069"/>
    <lineage>
        <taxon>Eukaryota</taxon>
        <taxon>Metazoa</taxon>
        <taxon>Ecdysozoa</taxon>
        <taxon>Arthropoda</taxon>
        <taxon>Hexapoda</taxon>
        <taxon>Insecta</taxon>
        <taxon>Pterygota</taxon>
        <taxon>Neoptera</taxon>
        <taxon>Endopterygota</taxon>
        <taxon>Diptera</taxon>
        <taxon>Nematocera</taxon>
        <taxon>Chironomoidea</taxon>
        <taxon>Chironomidae</taxon>
        <taxon>Clunio</taxon>
    </lineage>
</organism>
<proteinExistence type="predicted"/>
<reference evidence="1 2" key="1">
    <citation type="submission" date="2015-04" db="EMBL/GenBank/DDBJ databases">
        <authorList>
            <person name="Syromyatnikov M.Y."/>
            <person name="Popov V.N."/>
        </authorList>
    </citation>
    <scope>NUCLEOTIDE SEQUENCE [LARGE SCALE GENOMIC DNA]</scope>
</reference>
<dbReference type="Proteomes" id="UP000183832">
    <property type="component" value="Unassembled WGS sequence"/>
</dbReference>